<dbReference type="Pfam" id="PF04776">
    <property type="entry name" value="protein_MS5"/>
    <property type="match status" value="1"/>
</dbReference>
<reference evidence="1" key="1">
    <citation type="journal article" date="2014" name="Nat. Commun.">
        <title>The emerging biofuel crop Camelina sativa retains a highly undifferentiated hexaploid genome structure.</title>
        <authorList>
            <person name="Kagale S."/>
            <person name="Koh C."/>
            <person name="Nixon J."/>
            <person name="Bollina V."/>
            <person name="Clarke W.E."/>
            <person name="Tuteja R."/>
            <person name="Spillane C."/>
            <person name="Robinson S.J."/>
            <person name="Links M.G."/>
            <person name="Clarke C."/>
            <person name="Higgins E.E."/>
            <person name="Huebert T."/>
            <person name="Sharpe A.G."/>
            <person name="Parkin I.A."/>
        </authorList>
    </citation>
    <scope>NUCLEOTIDE SEQUENCE [LARGE SCALE GENOMIC DNA]</scope>
    <source>
        <strain evidence="1">cv. DH55</strain>
    </source>
</reference>
<reference evidence="2" key="2">
    <citation type="submission" date="2025-08" db="UniProtKB">
        <authorList>
            <consortium name="RefSeq"/>
        </authorList>
    </citation>
    <scope>IDENTIFICATION</scope>
    <source>
        <tissue evidence="2">Leaf</tissue>
    </source>
</reference>
<dbReference type="Proteomes" id="UP000694864">
    <property type="component" value="Chromosome 18"/>
</dbReference>
<protein>
    <submittedName>
        <fullName evidence="2">UPF0725 protein At5g63820-like</fullName>
    </submittedName>
</protein>
<dbReference type="GeneID" id="104761825"/>
<proteinExistence type="predicted"/>
<accession>A0ABM0XAY7</accession>
<evidence type="ECO:0000313" key="1">
    <source>
        <dbReference type="Proteomes" id="UP000694864"/>
    </source>
</evidence>
<organism evidence="1 2">
    <name type="scientific">Camelina sativa</name>
    <name type="common">False flax</name>
    <name type="synonym">Myagrum sativum</name>
    <dbReference type="NCBI Taxonomy" id="90675"/>
    <lineage>
        <taxon>Eukaryota</taxon>
        <taxon>Viridiplantae</taxon>
        <taxon>Streptophyta</taxon>
        <taxon>Embryophyta</taxon>
        <taxon>Tracheophyta</taxon>
        <taxon>Spermatophyta</taxon>
        <taxon>Magnoliopsida</taxon>
        <taxon>eudicotyledons</taxon>
        <taxon>Gunneridae</taxon>
        <taxon>Pentapetalae</taxon>
        <taxon>rosids</taxon>
        <taxon>malvids</taxon>
        <taxon>Brassicales</taxon>
        <taxon>Brassicaceae</taxon>
        <taxon>Camelineae</taxon>
        <taxon>Camelina</taxon>
    </lineage>
</organism>
<dbReference type="PANTHER" id="PTHR31260:SF74">
    <property type="entry name" value="(RAPE) HYPOTHETICAL PROTEIN"/>
    <property type="match status" value="1"/>
</dbReference>
<dbReference type="PANTHER" id="PTHR31260">
    <property type="entry name" value="CYSTATIN/MONELLIN SUPERFAMILY PROTEIN"/>
    <property type="match status" value="1"/>
</dbReference>
<evidence type="ECO:0000313" key="2">
    <source>
        <dbReference type="RefSeq" id="XP_010483258.1"/>
    </source>
</evidence>
<sequence>MEVLRVSEFGRLEISKAASERKKEKKLRAWSKKYSHLAYGFDYGGSDFRLRKPDVGDFDYHLTLYCRLALYCYNFEKGTNFKFVRWVKYNSLWSASVDFYLTLEAMDPSACNSVLSSFQAVYSNAGCTVDDIYTWRILACRPSCNKGVNEDWDRYEDAIDPLYTRPLPKWFSDEALATDNKKYYVVPESELHDYDWLHLFMEIAFFKAIYPLSHLKLQSFSARLAICFLLHLPV</sequence>
<dbReference type="RefSeq" id="XP_010483258.1">
    <property type="nucleotide sequence ID" value="XM_010484956.2"/>
</dbReference>
<name>A0ABM0XAY7_CAMSA</name>
<dbReference type="InterPro" id="IPR006462">
    <property type="entry name" value="MS5"/>
</dbReference>
<gene>
    <name evidence="2" type="primary">LOC104761825</name>
</gene>
<keyword evidence="1" id="KW-1185">Reference proteome</keyword>